<dbReference type="PROSITE" id="PS50822">
    <property type="entry name" value="PIWI"/>
    <property type="match status" value="1"/>
</dbReference>
<proteinExistence type="inferred from homology"/>
<comment type="similarity">
    <text evidence="2">Belongs to the nematode receptor-like protein sre family.</text>
</comment>
<protein>
    <recommendedName>
        <fullName evidence="11">Piwi domain-containing protein</fullName>
    </recommendedName>
</protein>
<dbReference type="PROSITE" id="PS50821">
    <property type="entry name" value="PAZ"/>
    <property type="match status" value="1"/>
</dbReference>
<accession>A0AA36CSV4</accession>
<feature type="transmembrane region" description="Helical" evidence="6">
    <location>
        <begin position="1258"/>
        <end position="1279"/>
    </location>
</feature>
<dbReference type="Pfam" id="PF03125">
    <property type="entry name" value="Sre"/>
    <property type="match status" value="1"/>
</dbReference>
<feature type="transmembrane region" description="Helical" evidence="6">
    <location>
        <begin position="1322"/>
        <end position="1344"/>
    </location>
</feature>
<keyword evidence="3 6" id="KW-0812">Transmembrane</keyword>
<dbReference type="InterPro" id="IPR036397">
    <property type="entry name" value="RNaseH_sf"/>
</dbReference>
<dbReference type="GO" id="GO:0016020">
    <property type="term" value="C:membrane"/>
    <property type="evidence" value="ECO:0007669"/>
    <property type="project" value="UniProtKB-SubCell"/>
</dbReference>
<evidence type="ECO:0000256" key="6">
    <source>
        <dbReference type="SAM" id="Phobius"/>
    </source>
</evidence>
<dbReference type="InterPro" id="IPR003100">
    <property type="entry name" value="PAZ_dom"/>
</dbReference>
<dbReference type="PANTHER" id="PTHR22891">
    <property type="entry name" value="EUKARYOTIC TRANSLATION INITIATION FACTOR 2C"/>
    <property type="match status" value="1"/>
</dbReference>
<evidence type="ECO:0000313" key="10">
    <source>
        <dbReference type="Proteomes" id="UP001177023"/>
    </source>
</evidence>
<dbReference type="CDD" id="cd02846">
    <property type="entry name" value="PAZ_argonaute_like"/>
    <property type="match status" value="1"/>
</dbReference>
<feature type="domain" description="PAZ" evidence="7">
    <location>
        <begin position="273"/>
        <end position="369"/>
    </location>
</feature>
<feature type="domain" description="Piwi" evidence="8">
    <location>
        <begin position="533"/>
        <end position="696"/>
    </location>
</feature>
<feature type="transmembrane region" description="Helical" evidence="6">
    <location>
        <begin position="1194"/>
        <end position="1219"/>
    </location>
</feature>
<comment type="caution">
    <text evidence="9">The sequence shown here is derived from an EMBL/GenBank/DDBJ whole genome shotgun (WGS) entry which is preliminary data.</text>
</comment>
<keyword evidence="5 6" id="KW-0472">Membrane</keyword>
<feature type="transmembrane region" description="Helical" evidence="6">
    <location>
        <begin position="1148"/>
        <end position="1174"/>
    </location>
</feature>
<dbReference type="Proteomes" id="UP001177023">
    <property type="component" value="Unassembled WGS sequence"/>
</dbReference>
<name>A0AA36CSV4_9BILA</name>
<dbReference type="InterPro" id="IPR003165">
    <property type="entry name" value="Piwi"/>
</dbReference>
<evidence type="ECO:0000256" key="5">
    <source>
        <dbReference type="ARBA" id="ARBA00023136"/>
    </source>
</evidence>
<dbReference type="GO" id="GO:0003723">
    <property type="term" value="F:RNA binding"/>
    <property type="evidence" value="ECO:0007669"/>
    <property type="project" value="InterPro"/>
</dbReference>
<dbReference type="Gene3D" id="2.170.260.10">
    <property type="entry name" value="paz domain"/>
    <property type="match status" value="1"/>
</dbReference>
<dbReference type="SUPFAM" id="SSF101690">
    <property type="entry name" value="PAZ domain"/>
    <property type="match status" value="1"/>
</dbReference>
<evidence type="ECO:0000259" key="8">
    <source>
        <dbReference type="PROSITE" id="PS50822"/>
    </source>
</evidence>
<dbReference type="InterPro" id="IPR004151">
    <property type="entry name" value="7TM_GPCR_serpentine_rcpt_Sre"/>
</dbReference>
<dbReference type="InterPro" id="IPR036085">
    <property type="entry name" value="PAZ_dom_sf"/>
</dbReference>
<evidence type="ECO:0000256" key="3">
    <source>
        <dbReference type="ARBA" id="ARBA00022692"/>
    </source>
</evidence>
<evidence type="ECO:0000256" key="1">
    <source>
        <dbReference type="ARBA" id="ARBA00004141"/>
    </source>
</evidence>
<comment type="subcellular location">
    <subcellularLocation>
        <location evidence="1">Membrane</location>
        <topology evidence="1">Multi-pass membrane protein</topology>
    </subcellularLocation>
</comment>
<evidence type="ECO:0000259" key="7">
    <source>
        <dbReference type="PROSITE" id="PS50821"/>
    </source>
</evidence>
<feature type="non-terminal residue" evidence="9">
    <location>
        <position position="1424"/>
    </location>
</feature>
<feature type="transmembrane region" description="Helical" evidence="6">
    <location>
        <begin position="1231"/>
        <end position="1252"/>
    </location>
</feature>
<dbReference type="Pfam" id="PF02170">
    <property type="entry name" value="PAZ"/>
    <property type="match status" value="1"/>
</dbReference>
<organism evidence="9 10">
    <name type="scientific">Mesorhabditis spiculigera</name>
    <dbReference type="NCBI Taxonomy" id="96644"/>
    <lineage>
        <taxon>Eukaryota</taxon>
        <taxon>Metazoa</taxon>
        <taxon>Ecdysozoa</taxon>
        <taxon>Nematoda</taxon>
        <taxon>Chromadorea</taxon>
        <taxon>Rhabditida</taxon>
        <taxon>Rhabditina</taxon>
        <taxon>Rhabditomorpha</taxon>
        <taxon>Rhabditoidea</taxon>
        <taxon>Rhabditidae</taxon>
        <taxon>Mesorhabditinae</taxon>
        <taxon>Mesorhabditis</taxon>
    </lineage>
</organism>
<keyword evidence="10" id="KW-1185">Reference proteome</keyword>
<dbReference type="SUPFAM" id="SSF53098">
    <property type="entry name" value="Ribonuclease H-like"/>
    <property type="match status" value="1"/>
</dbReference>
<dbReference type="InterPro" id="IPR012337">
    <property type="entry name" value="RNaseH-like_sf"/>
</dbReference>
<dbReference type="SMART" id="SM00950">
    <property type="entry name" value="Piwi"/>
    <property type="match status" value="1"/>
</dbReference>
<gene>
    <name evidence="9" type="ORF">MSPICULIGERA_LOCUS11930</name>
</gene>
<feature type="transmembrane region" description="Helical" evidence="6">
    <location>
        <begin position="1109"/>
        <end position="1136"/>
    </location>
</feature>
<feature type="transmembrane region" description="Helical" evidence="6">
    <location>
        <begin position="1359"/>
        <end position="1376"/>
    </location>
</feature>
<dbReference type="GO" id="GO:0007606">
    <property type="term" value="P:sensory perception of chemical stimulus"/>
    <property type="evidence" value="ECO:0007669"/>
    <property type="project" value="InterPro"/>
</dbReference>
<keyword evidence="4 6" id="KW-1133">Transmembrane helix</keyword>
<sequence>MTSEVLDLLKNLDLSEPKKLPPGKSGKPTKIATNSYRLTIAKGHAIFKYDVRIYETYVNKQGVASLKELCKQTKDDFTEQDRKAKTVFLLKLLTEKKLLPFGKLEEVVYDRAAILFSLKKYPAVNKLFDAATLKDMNYKCSEECTGVQFELKPVTEDYALITDDAFRDGDGNILEFLNLLTSQHAFVRTDKFIVYQSNRAFLFDPSEAGFREADCPALPDGKYLGIGCGKSVHIAEGASKGNVGPIVTVDVIKTAFHGENVGLHIKVAAILNCPVDKLESIYSPDKLVRIKDQLKGLTVQPSYLKTQRVIKIKQTGLSANKHELDIDGKKLTVTKYFLQKYNIQLKYPSYTVVDDRGSVYPIECLIVAPNQRVSGSQQSPDQMKTQIKAKWSNNGFAKPAVVADWVVFLLLDERDSRTNPINEAKRVAKTLMDIGRQNGMHVGEPKEYLSVDRFKLTNAFEEAKKKAVKFILFLQSGTLHHHGEIKALEQKYQILTQDLQYKRTTETGRRDTMKNIVQKMNMNRFKVSYGAIPETIWLYRNGASEGQFPVLLNKEIPLFYQAVHELTKGSYNPKLVYIAVSKDHVHRFYPENCQGGSATLQNVRPGTVIDNGIVSPSRSEFFLNAHLAFQGTAKAPKYTILRNGSDVNKPIYTMDQIQELTHALTFLHGIVSMAISLPAPLRVASESAKRGSSNYTQERIKPVHGNVDLEDIEVLNKEMVYSGRQLSKKDPHLQEKMTSEVVDLLKNIDLSEPKKLPPGKSGKPTKIATNSYRLTIEKGHTIFKYDVRIYETYVNKQGVASLKELCKQTKDDFTEQDRKAKTVFLLKMLTEKKLLPFGKLEEVVYDRAAILFSLKKYPAVNKLFDAATLKDMNYKCSEECTGVQFELKPVAEDYALKTDDAFRDGNGNIFVFLNLLTSQHAFVCTDKFIVYQSNKAFLFDPSEAGFREADCPALPDGKYLGIGCGKSVHIAEGASKGNVGPIVTIDVAKTAFHRKGIELHVKVAAILNCKVEQLESVYSPDKLIRIKDQLKGFTYALTFLHGIVDTAISLPAPLRVASECAKRGSSNYTQERIKPVHGNVDLEDIEVLNKEMVYSGRQLSKNTGTAWTYLYAVTCLEMLTIIGSTVLYIPFIIVVATSGQFHKNLLRLFIFFGFCMAIHSVTRGILMLFEFHFLQRKETPETDALLFLVSAGRVFLAIISALKMPVIVIERLFACCFIWDYEEKRRPWISYLLIYTQSLFAAAMGTFFLYAFASNPRVSMICFVGGYLVLGAVLLIVYWRLSVYTDHVLAALSSMAYGQTGYLSVRYQVEENIRVFRLMRRIVIGNAVTITVGLGIATLCWLAPRDTLRAEMGKAFCELYIAFYVASFLVVCLWAVEDWRYRFFQLLSKTIRIEPKPGCRPSGFVAVDPNLEATIYFDFYRKAW</sequence>
<evidence type="ECO:0008006" key="11">
    <source>
        <dbReference type="Google" id="ProtNLM"/>
    </source>
</evidence>
<reference evidence="9" key="1">
    <citation type="submission" date="2023-06" db="EMBL/GenBank/DDBJ databases">
        <authorList>
            <person name="Delattre M."/>
        </authorList>
    </citation>
    <scope>NUCLEOTIDE SEQUENCE</scope>
    <source>
        <strain evidence="9">AF72</strain>
    </source>
</reference>
<evidence type="ECO:0000256" key="2">
    <source>
        <dbReference type="ARBA" id="ARBA00006803"/>
    </source>
</evidence>
<evidence type="ECO:0000313" key="9">
    <source>
        <dbReference type="EMBL" id="CAJ0573575.1"/>
    </source>
</evidence>
<dbReference type="EMBL" id="CATQJA010002620">
    <property type="protein sequence ID" value="CAJ0573575.1"/>
    <property type="molecule type" value="Genomic_DNA"/>
</dbReference>
<dbReference type="Pfam" id="PF02171">
    <property type="entry name" value="Piwi"/>
    <property type="match status" value="1"/>
</dbReference>
<evidence type="ECO:0000256" key="4">
    <source>
        <dbReference type="ARBA" id="ARBA00022989"/>
    </source>
</evidence>
<dbReference type="Gene3D" id="3.30.420.10">
    <property type="entry name" value="Ribonuclease H-like superfamily/Ribonuclease H"/>
    <property type="match status" value="1"/>
</dbReference>